<dbReference type="InterPro" id="IPR046849">
    <property type="entry name" value="E2_motif"/>
</dbReference>
<dbReference type="Gene3D" id="1.25.40.10">
    <property type="entry name" value="Tetratricopeptide repeat domain"/>
    <property type="match status" value="4"/>
</dbReference>
<dbReference type="Pfam" id="PF20430">
    <property type="entry name" value="Eplus_motif"/>
    <property type="match status" value="1"/>
</dbReference>
<feature type="repeat" description="PPR" evidence="2">
    <location>
        <begin position="331"/>
        <end position="365"/>
    </location>
</feature>
<proteinExistence type="predicted"/>
<dbReference type="Pfam" id="PF20431">
    <property type="entry name" value="E_motif"/>
    <property type="match status" value="1"/>
</dbReference>
<feature type="region of interest" description="Disordered" evidence="3">
    <location>
        <begin position="27"/>
        <end position="49"/>
    </location>
</feature>
<dbReference type="Pfam" id="PF01535">
    <property type="entry name" value="PPR"/>
    <property type="match status" value="4"/>
</dbReference>
<comment type="caution">
    <text evidence="4">The sequence shown here is derived from an EMBL/GenBank/DDBJ whole genome shotgun (WGS) entry which is preliminary data.</text>
</comment>
<dbReference type="InterPro" id="IPR011990">
    <property type="entry name" value="TPR-like_helical_dom_sf"/>
</dbReference>
<evidence type="ECO:0000256" key="3">
    <source>
        <dbReference type="SAM" id="MobiDB-lite"/>
    </source>
</evidence>
<evidence type="ECO:0008006" key="6">
    <source>
        <dbReference type="Google" id="ProtNLM"/>
    </source>
</evidence>
<dbReference type="FunFam" id="1.25.40.10:FF:000515">
    <property type="entry name" value="Pentatricopeptide repeat-containing protein chloroplastic"/>
    <property type="match status" value="1"/>
</dbReference>
<dbReference type="GO" id="GO:0003723">
    <property type="term" value="F:RNA binding"/>
    <property type="evidence" value="ECO:0007669"/>
    <property type="project" value="InterPro"/>
</dbReference>
<dbReference type="InterPro" id="IPR002885">
    <property type="entry name" value="PPR_rpt"/>
</dbReference>
<sequence length="590" mass="67074">MSKGCVVWDLHVNSIVVLDYDSLTHRSRPPTDQETRVVRNSQQRLHSNGSSMERVLETMIHAYTLRNGIDYTNNLILKLLEIPDIPYAHKLFDLIPKPTVFLYNKLMKAYSSHGQHSQCLSLYSRMCFLPNEHSFTLLFSACASLSSHHLGEMIHSRFVKSVFSLDVFAETALLDMYAKMGMMASARQQFDEMRVREIVTWNVMIAGYARSGDMERAVDLFGLMPERNVVSWTTMISGYSQNGQYAKALEMFMHMEKDKDAKPNEVTIASVLPACANLGALNIGEKIEEYARRRGFFKDLHVTNGILEMYARCGKIDIAKQVFDEIGSRRNLCSWNSMIMALAVHGKCTEALILFEKMLVRSQVFSFMNVNSLQLISNWLVSCLSGWKQAVEIRPDDVTFVGLILSCTHGGMVTKGRQIFQSMEPNFGIAPKLEHYGCMVDLLGRAGELEEAYELIQEMPMKPDNVIWGALLGACSFHGNVKFAERAAESLFRLEPWNPANYVILSNIYASAGEWDGVARLRKVMKGGKISKAAGYSFIEERGQLQKFIVADKSHPRNDEIYALLDDFYDEVKLYRDVNYFLTKLEEIQF</sequence>
<feature type="compositionally biased region" description="Polar residues" evidence="3">
    <location>
        <begin position="38"/>
        <end position="49"/>
    </location>
</feature>
<feature type="repeat" description="PPR" evidence="2">
    <location>
        <begin position="197"/>
        <end position="231"/>
    </location>
</feature>
<dbReference type="FunFam" id="1.25.40.10:FF:000348">
    <property type="entry name" value="Pentatricopeptide repeat-containing protein chloroplastic"/>
    <property type="match status" value="1"/>
</dbReference>
<dbReference type="InterPro" id="IPR046848">
    <property type="entry name" value="E_motif"/>
</dbReference>
<dbReference type="InterPro" id="IPR046960">
    <property type="entry name" value="PPR_At4g14850-like_plant"/>
</dbReference>
<gene>
    <name evidence="4" type="ORF">G4B88_013809</name>
</gene>
<dbReference type="NCBIfam" id="TIGR00756">
    <property type="entry name" value="PPR"/>
    <property type="match status" value="4"/>
</dbReference>
<reference evidence="4 5" key="1">
    <citation type="journal article" date="2020" name="bioRxiv">
        <title>Sequence and annotation of 42 cannabis genomes reveals extensive copy number variation in cannabinoid synthesis and pathogen resistance genes.</title>
        <authorList>
            <person name="Mckernan K.J."/>
            <person name="Helbert Y."/>
            <person name="Kane L.T."/>
            <person name="Ebling H."/>
            <person name="Zhang L."/>
            <person name="Liu B."/>
            <person name="Eaton Z."/>
            <person name="Mclaughlin S."/>
            <person name="Kingan S."/>
            <person name="Baybayan P."/>
            <person name="Concepcion G."/>
            <person name="Jordan M."/>
            <person name="Riva A."/>
            <person name="Barbazuk W."/>
            <person name="Harkins T."/>
        </authorList>
    </citation>
    <scope>NUCLEOTIDE SEQUENCE [LARGE SCALE GENOMIC DNA]</scope>
    <source>
        <strain evidence="5">cv. Jamaican Lion 4</strain>
        <tissue evidence="4">Leaf</tissue>
    </source>
</reference>
<accession>A0A7J6I1X6</accession>
<protein>
    <recommendedName>
        <fullName evidence="6">Pentatricopeptide repeat-containing protein</fullName>
    </recommendedName>
</protein>
<organism evidence="4 5">
    <name type="scientific">Cannabis sativa</name>
    <name type="common">Hemp</name>
    <name type="synonym">Marijuana</name>
    <dbReference type="NCBI Taxonomy" id="3483"/>
    <lineage>
        <taxon>Eukaryota</taxon>
        <taxon>Viridiplantae</taxon>
        <taxon>Streptophyta</taxon>
        <taxon>Embryophyta</taxon>
        <taxon>Tracheophyta</taxon>
        <taxon>Spermatophyta</taxon>
        <taxon>Magnoliopsida</taxon>
        <taxon>eudicotyledons</taxon>
        <taxon>Gunneridae</taxon>
        <taxon>Pentapetalae</taxon>
        <taxon>rosids</taxon>
        <taxon>fabids</taxon>
        <taxon>Rosales</taxon>
        <taxon>Cannabaceae</taxon>
        <taxon>Cannabis</taxon>
    </lineage>
</organism>
<dbReference type="AlphaFoldDB" id="A0A7J6I1X6"/>
<dbReference type="PROSITE" id="PS51375">
    <property type="entry name" value="PPR"/>
    <property type="match status" value="2"/>
</dbReference>
<keyword evidence="1" id="KW-0677">Repeat</keyword>
<evidence type="ECO:0000313" key="5">
    <source>
        <dbReference type="Proteomes" id="UP000583929"/>
    </source>
</evidence>
<evidence type="ECO:0000313" key="4">
    <source>
        <dbReference type="EMBL" id="KAF4400968.1"/>
    </source>
</evidence>
<evidence type="ECO:0000256" key="2">
    <source>
        <dbReference type="PROSITE-ProRule" id="PRU00708"/>
    </source>
</evidence>
<dbReference type="PANTHER" id="PTHR47926">
    <property type="entry name" value="PENTATRICOPEPTIDE REPEAT-CONTAINING PROTEIN"/>
    <property type="match status" value="1"/>
</dbReference>
<dbReference type="GO" id="GO:0009451">
    <property type="term" value="P:RNA modification"/>
    <property type="evidence" value="ECO:0007669"/>
    <property type="project" value="InterPro"/>
</dbReference>
<dbReference type="PANTHER" id="PTHR47926:SF540">
    <property type="entry name" value="PENTATRICOPEPTIDE REPEAT-CONTAINING PROTEIN"/>
    <property type="match status" value="1"/>
</dbReference>
<name>A0A7J6I1X6_CANSA</name>
<keyword evidence="5" id="KW-1185">Reference proteome</keyword>
<dbReference type="Proteomes" id="UP000583929">
    <property type="component" value="Unassembled WGS sequence"/>
</dbReference>
<dbReference type="Pfam" id="PF13041">
    <property type="entry name" value="PPR_2"/>
    <property type="match status" value="2"/>
</dbReference>
<evidence type="ECO:0000256" key="1">
    <source>
        <dbReference type="ARBA" id="ARBA00022737"/>
    </source>
</evidence>
<dbReference type="EMBL" id="JAATIQ010000013">
    <property type="protein sequence ID" value="KAF4400968.1"/>
    <property type="molecule type" value="Genomic_DNA"/>
</dbReference>